<evidence type="ECO:0000259" key="2">
    <source>
        <dbReference type="Pfam" id="PF07885"/>
    </source>
</evidence>
<evidence type="ECO:0000313" key="4">
    <source>
        <dbReference type="Proteomes" id="UP001375370"/>
    </source>
</evidence>
<accession>A0ABZ2J962</accession>
<gene>
    <name evidence="3" type="ORF">V8247_02015</name>
</gene>
<name>A0ABZ2J962_9CHLR</name>
<dbReference type="Pfam" id="PF07885">
    <property type="entry name" value="Ion_trans_2"/>
    <property type="match status" value="1"/>
</dbReference>
<keyword evidence="3" id="KW-0406">Ion transport</keyword>
<sequence>MSATLKRLLLVIGILIGIVAVGTGGFMAVEKLTFFDAFYLTVMTITTVGYGDIVAATTGGKVLSMVVVITGFTFFTAVVVTSVQLFFEKREDTRRAQQLNTLTTLFFSEIGDNLLRMLHQCDVDHHRLQAALPDQSEWTEDDFAPLSRALKLHRVNIDPLAADAEALRKLLASGLLFRLLEAPHVFEHDLFNSLLRAMFHLRGELAAHPDLMVLKQAKLDHLASDFTKIYQPLVKLWLEHLNYLRRFYPTLFHSLLESNPFKPAVFKPDDANIAVL</sequence>
<feature type="domain" description="Potassium channel" evidence="2">
    <location>
        <begin position="14"/>
        <end position="87"/>
    </location>
</feature>
<dbReference type="RefSeq" id="WP_338738269.1">
    <property type="nucleotide sequence ID" value="NZ_CP146612.1"/>
</dbReference>
<keyword evidence="1" id="KW-1133">Transmembrane helix</keyword>
<dbReference type="PANTHER" id="PTHR43833:SF9">
    <property type="entry name" value="POTASSIUM CHANNEL PROTEIN YUGO-RELATED"/>
    <property type="match status" value="1"/>
</dbReference>
<keyword evidence="4" id="KW-1185">Reference proteome</keyword>
<dbReference type="GO" id="GO:0034220">
    <property type="term" value="P:monoatomic ion transmembrane transport"/>
    <property type="evidence" value="ECO:0007669"/>
    <property type="project" value="UniProtKB-KW"/>
</dbReference>
<feature type="transmembrane region" description="Helical" evidence="1">
    <location>
        <begin position="7"/>
        <end position="28"/>
    </location>
</feature>
<dbReference type="InterPro" id="IPR050721">
    <property type="entry name" value="Trk_Ktr_HKT_K-transport"/>
</dbReference>
<dbReference type="PANTHER" id="PTHR43833">
    <property type="entry name" value="POTASSIUM CHANNEL PROTEIN 2-RELATED-RELATED"/>
    <property type="match status" value="1"/>
</dbReference>
<evidence type="ECO:0000256" key="1">
    <source>
        <dbReference type="SAM" id="Phobius"/>
    </source>
</evidence>
<feature type="transmembrane region" description="Helical" evidence="1">
    <location>
        <begin position="62"/>
        <end position="87"/>
    </location>
</feature>
<keyword evidence="1" id="KW-0812">Transmembrane</keyword>
<proteinExistence type="predicted"/>
<evidence type="ECO:0000313" key="3">
    <source>
        <dbReference type="EMBL" id="WWX25769.1"/>
    </source>
</evidence>
<keyword evidence="3" id="KW-0407">Ion channel</keyword>
<dbReference type="InterPro" id="IPR013099">
    <property type="entry name" value="K_chnl_dom"/>
</dbReference>
<protein>
    <submittedName>
        <fullName evidence="3">Potassium channel family protein</fullName>
    </submittedName>
</protein>
<dbReference type="EMBL" id="CP146612">
    <property type="protein sequence ID" value="WWX25769.1"/>
    <property type="molecule type" value="Genomic_DNA"/>
</dbReference>
<dbReference type="Proteomes" id="UP001375370">
    <property type="component" value="Chromosome"/>
</dbReference>
<feature type="transmembrane region" description="Helical" evidence="1">
    <location>
        <begin position="34"/>
        <end position="55"/>
    </location>
</feature>
<organism evidence="3 4">
    <name type="scientific">Candidatus Dehalogenimonas loeffleri</name>
    <dbReference type="NCBI Taxonomy" id="3127115"/>
    <lineage>
        <taxon>Bacteria</taxon>
        <taxon>Bacillati</taxon>
        <taxon>Chloroflexota</taxon>
        <taxon>Dehalococcoidia</taxon>
        <taxon>Dehalococcoidales</taxon>
        <taxon>Dehalococcoidaceae</taxon>
        <taxon>Dehalogenimonas</taxon>
    </lineage>
</organism>
<keyword evidence="1" id="KW-0472">Membrane</keyword>
<dbReference type="Gene3D" id="1.10.287.70">
    <property type="match status" value="1"/>
</dbReference>
<reference evidence="3 4" key="1">
    <citation type="submission" date="2024-03" db="EMBL/GenBank/DDBJ databases">
        <title>A Dehalogenimonas Isolated from Estuarine Sediments Dihaloeliminates Chlorinated Alkanes.</title>
        <authorList>
            <person name="Yang Y."/>
            <person name="Wang H."/>
        </authorList>
    </citation>
    <scope>NUCLEOTIDE SEQUENCE [LARGE SCALE GENOMIC DNA]</scope>
    <source>
        <strain evidence="3 4">W</strain>
    </source>
</reference>
<dbReference type="SUPFAM" id="SSF81324">
    <property type="entry name" value="Voltage-gated potassium channels"/>
    <property type="match status" value="1"/>
</dbReference>
<keyword evidence="3" id="KW-0813">Transport</keyword>